<dbReference type="Gene3D" id="3.80.10.10">
    <property type="entry name" value="Ribonuclease Inhibitor"/>
    <property type="match status" value="1"/>
</dbReference>
<dbReference type="InterPro" id="IPR044974">
    <property type="entry name" value="Disease_R_plants"/>
</dbReference>
<dbReference type="GO" id="GO:0043531">
    <property type="term" value="F:ADP binding"/>
    <property type="evidence" value="ECO:0007669"/>
    <property type="project" value="InterPro"/>
</dbReference>
<name>A0AA87Z8T1_FICCA</name>
<dbReference type="FunFam" id="1.10.10.10:FF:000322">
    <property type="entry name" value="Probable disease resistance protein At1g63360"/>
    <property type="match status" value="1"/>
</dbReference>
<evidence type="ECO:0000256" key="3">
    <source>
        <dbReference type="ARBA" id="ARBA00022821"/>
    </source>
</evidence>
<dbReference type="Pfam" id="PF23559">
    <property type="entry name" value="WHD_DRP"/>
    <property type="match status" value="1"/>
</dbReference>
<dbReference type="InterPro" id="IPR036388">
    <property type="entry name" value="WH-like_DNA-bd_sf"/>
</dbReference>
<dbReference type="InterPro" id="IPR041118">
    <property type="entry name" value="Rx_N"/>
</dbReference>
<dbReference type="GO" id="GO:0098542">
    <property type="term" value="P:defense response to other organism"/>
    <property type="evidence" value="ECO:0007669"/>
    <property type="project" value="TreeGrafter"/>
</dbReference>
<feature type="domain" description="NB-ARC" evidence="4">
    <location>
        <begin position="203"/>
        <end position="365"/>
    </location>
</feature>
<dbReference type="SUPFAM" id="SSF52540">
    <property type="entry name" value="P-loop containing nucleoside triphosphate hydrolases"/>
    <property type="match status" value="1"/>
</dbReference>
<dbReference type="FunFam" id="3.40.50.300:FF:001091">
    <property type="entry name" value="Probable disease resistance protein At1g61300"/>
    <property type="match status" value="1"/>
</dbReference>
<dbReference type="CDD" id="cd14798">
    <property type="entry name" value="RX-CC_like"/>
    <property type="match status" value="1"/>
</dbReference>
<keyword evidence="1" id="KW-0677">Repeat</keyword>
<evidence type="ECO:0000256" key="2">
    <source>
        <dbReference type="ARBA" id="ARBA00022741"/>
    </source>
</evidence>
<evidence type="ECO:0000259" key="6">
    <source>
        <dbReference type="Pfam" id="PF23559"/>
    </source>
</evidence>
<dbReference type="Gene3D" id="1.10.8.430">
    <property type="entry name" value="Helical domain of apoptotic protease-activating factors"/>
    <property type="match status" value="1"/>
</dbReference>
<evidence type="ECO:0000259" key="4">
    <source>
        <dbReference type="Pfam" id="PF00931"/>
    </source>
</evidence>
<evidence type="ECO:0000259" key="7">
    <source>
        <dbReference type="Pfam" id="PF23598"/>
    </source>
</evidence>
<dbReference type="Pfam" id="PF23598">
    <property type="entry name" value="LRR_14"/>
    <property type="match status" value="1"/>
</dbReference>
<feature type="domain" description="Disease resistance N-terminal" evidence="5">
    <location>
        <begin position="5"/>
        <end position="93"/>
    </location>
</feature>
<reference evidence="8" key="1">
    <citation type="submission" date="2023-07" db="EMBL/GenBank/DDBJ databases">
        <title>draft genome sequence of fig (Ficus carica).</title>
        <authorList>
            <person name="Takahashi T."/>
            <person name="Nishimura K."/>
        </authorList>
    </citation>
    <scope>NUCLEOTIDE SEQUENCE</scope>
</reference>
<evidence type="ECO:0008006" key="10">
    <source>
        <dbReference type="Google" id="ProtNLM"/>
    </source>
</evidence>
<keyword evidence="3" id="KW-0611">Plant defense</keyword>
<dbReference type="Pfam" id="PF00931">
    <property type="entry name" value="NB-ARC"/>
    <property type="match status" value="1"/>
</dbReference>
<accession>A0AA87Z8T1</accession>
<dbReference type="InterPro" id="IPR038005">
    <property type="entry name" value="RX-like_CC"/>
</dbReference>
<dbReference type="SUPFAM" id="SSF52058">
    <property type="entry name" value="L domain-like"/>
    <property type="match status" value="1"/>
</dbReference>
<organism evidence="8 9">
    <name type="scientific">Ficus carica</name>
    <name type="common">Common fig</name>
    <dbReference type="NCBI Taxonomy" id="3494"/>
    <lineage>
        <taxon>Eukaryota</taxon>
        <taxon>Viridiplantae</taxon>
        <taxon>Streptophyta</taxon>
        <taxon>Embryophyta</taxon>
        <taxon>Tracheophyta</taxon>
        <taxon>Spermatophyta</taxon>
        <taxon>Magnoliopsida</taxon>
        <taxon>eudicotyledons</taxon>
        <taxon>Gunneridae</taxon>
        <taxon>Pentapetalae</taxon>
        <taxon>rosids</taxon>
        <taxon>fabids</taxon>
        <taxon>Rosales</taxon>
        <taxon>Moraceae</taxon>
        <taxon>Ficeae</taxon>
        <taxon>Ficus</taxon>
    </lineage>
</organism>
<dbReference type="InterPro" id="IPR058922">
    <property type="entry name" value="WHD_DRP"/>
</dbReference>
<dbReference type="Gene3D" id="1.10.10.10">
    <property type="entry name" value="Winged helix-like DNA-binding domain superfamily/Winged helix DNA-binding domain"/>
    <property type="match status" value="1"/>
</dbReference>
<dbReference type="InterPro" id="IPR042197">
    <property type="entry name" value="Apaf_helical"/>
</dbReference>
<evidence type="ECO:0000256" key="1">
    <source>
        <dbReference type="ARBA" id="ARBA00022737"/>
    </source>
</evidence>
<sequence>MAEAVVSFVIASLGDFIRDEVKFLHEVNHQVDNARLELDRMHSFLKDADAFYESHHQVDERTRNWVEGIKEAAYDLADVIETFVLKVALRSRRPLGLKNGLRSLRSIFTKGVELHKVRSQIEEIMTRMSNVKPTYGMNTDQLRVHSDDGGSGWGSSSFNERQRMMMRRTYSHVMERDTVGFEDSVEDLVAVLLEESTSNNNNKVVDIHRVVPICGMVGSGKTTLAKMIYHHKRMRRHFKSFAWAYVSQKYQTRDVLEGILIALAWPIQSDERKKIAEMKDEELPKKIYDVVKEKKCLVILDDVWTIEAWNSLKAAFPNEDDVKSKILITTRSKDVAFEANGKRYLHQPPPLNQEKSWELLKKKANFGDDLTDVEVQRKTELAREMLDRYAGSPLAITVLGGILSRKQTVEEWEEVHKNTRELISNEQGVIKQMVGLSYDDLPHYLRPCFLHLAHFPEDFEIRVKELCRIWIAEGLVIQGRGSSNDDIEDVAHGYLSELVQRCMVQVETSGTTGRIKTCRVPVCMRDWCLKKAEEENFLYSNIDFHIKHGGSASSSPGVPGLDQAYSSNIGKVRRLSTSTMQLPQLITCDARSYPLRSLIFFDSQRRSDSGQFLKPLFNCFHLLRVLKFESQGRISVSEGKVKLPKEIGKLVHLRFLSLKDSQVQELPSSICNLVCLQTLDLRTTWVLEFPNVLWKLSELRHLYLPVAYKVRGTRKLRLNDLSKLQSLVNVSTKDFDVDALAELTNLSKLKINLERNVEEVFTSTSITFSHLQSLYMVITGIKLDEDPPLVKFPENRLFFPTSLRKLTFAQTFFRADPMAMLERRLPNLRSLRLYENAYMGDQMSCSRGGFPQLRSLCISGLHNWKEWRLEEGALPCLSELKLIYVFKLTEIPDGLRNVTTLRKCVIQWMPKEFIERVLTEGEDFHKLQHASVEISDML</sequence>
<dbReference type="PANTHER" id="PTHR23155">
    <property type="entry name" value="DISEASE RESISTANCE PROTEIN RP"/>
    <property type="match status" value="1"/>
</dbReference>
<dbReference type="InterPro" id="IPR027417">
    <property type="entry name" value="P-loop_NTPase"/>
</dbReference>
<feature type="domain" description="Disease resistance protein winged helix" evidence="6">
    <location>
        <begin position="455"/>
        <end position="526"/>
    </location>
</feature>
<dbReference type="PANTHER" id="PTHR23155:SF1185">
    <property type="entry name" value="DISEASE RESISTANCE RPP8-LIKE PROTEIN 3-RELATED"/>
    <property type="match status" value="1"/>
</dbReference>
<dbReference type="Gene3D" id="3.40.50.300">
    <property type="entry name" value="P-loop containing nucleotide triphosphate hydrolases"/>
    <property type="match status" value="1"/>
</dbReference>
<keyword evidence="9" id="KW-1185">Reference proteome</keyword>
<feature type="domain" description="Disease resistance R13L4/SHOC-2-like LRR" evidence="7">
    <location>
        <begin position="595"/>
        <end position="904"/>
    </location>
</feature>
<protein>
    <recommendedName>
        <fullName evidence="10">Disease resistance protein At1g50180</fullName>
    </recommendedName>
</protein>
<dbReference type="Pfam" id="PF18052">
    <property type="entry name" value="Rx_N"/>
    <property type="match status" value="1"/>
</dbReference>
<dbReference type="InterPro" id="IPR032675">
    <property type="entry name" value="LRR_dom_sf"/>
</dbReference>
<gene>
    <name evidence="8" type="ORF">TIFTF001_001442</name>
</gene>
<dbReference type="PRINTS" id="PR00364">
    <property type="entry name" value="DISEASERSIST"/>
</dbReference>
<dbReference type="InterPro" id="IPR002182">
    <property type="entry name" value="NB-ARC"/>
</dbReference>
<dbReference type="EMBL" id="BTGU01000001">
    <property type="protein sequence ID" value="GMN26805.1"/>
    <property type="molecule type" value="Genomic_DNA"/>
</dbReference>
<proteinExistence type="predicted"/>
<evidence type="ECO:0000313" key="9">
    <source>
        <dbReference type="Proteomes" id="UP001187192"/>
    </source>
</evidence>
<evidence type="ECO:0000259" key="5">
    <source>
        <dbReference type="Pfam" id="PF18052"/>
    </source>
</evidence>
<evidence type="ECO:0000313" key="8">
    <source>
        <dbReference type="EMBL" id="GMN26805.1"/>
    </source>
</evidence>
<dbReference type="InterPro" id="IPR055414">
    <property type="entry name" value="LRR_R13L4/SHOC2-like"/>
</dbReference>
<dbReference type="Proteomes" id="UP001187192">
    <property type="component" value="Unassembled WGS sequence"/>
</dbReference>
<dbReference type="AlphaFoldDB" id="A0AA87Z8T1"/>
<keyword evidence="2" id="KW-0547">Nucleotide-binding</keyword>
<comment type="caution">
    <text evidence="8">The sequence shown here is derived from an EMBL/GenBank/DDBJ whole genome shotgun (WGS) entry which is preliminary data.</text>
</comment>
<dbReference type="Gene3D" id="1.20.5.4130">
    <property type="match status" value="1"/>
</dbReference>